<dbReference type="RefSeq" id="WP_209668258.1">
    <property type="nucleotide sequence ID" value="NZ_JAGGMS010000001.1"/>
</dbReference>
<accession>A0ABS4Q103</accession>
<protein>
    <submittedName>
        <fullName evidence="3">Surface polysaccharide O-acyltransferase-like enzyme</fullName>
    </submittedName>
</protein>
<comment type="caution">
    <text evidence="3">The sequence shown here is derived from an EMBL/GenBank/DDBJ whole genome shotgun (WGS) entry which is preliminary data.</text>
</comment>
<feature type="transmembrane region" description="Helical" evidence="1">
    <location>
        <begin position="12"/>
        <end position="31"/>
    </location>
</feature>
<feature type="transmembrane region" description="Helical" evidence="1">
    <location>
        <begin position="245"/>
        <end position="265"/>
    </location>
</feature>
<evidence type="ECO:0000313" key="3">
    <source>
        <dbReference type="EMBL" id="MBP2185362.1"/>
    </source>
</evidence>
<dbReference type="InterPro" id="IPR002656">
    <property type="entry name" value="Acyl_transf_3_dom"/>
</dbReference>
<name>A0ABS4Q103_9PSEU</name>
<sequence>MTTRDHTVDALRGLAIAGVVLGHWLVSAVVSDPYQPTALHGESPLAHTPEFAPVTWFLQTLGPFFFAAGYAAASRAWHGKSLRRGRLLGPVLALAAVWLPATLLLAAVESPASTRDLVRALVTQPLWFLLVYLVLVALTPVLRPLVVRCGPWVAVVPVALVGVVDLIRLHGLPNWLGVVAAPVAWAVPYLLGLALAEERLHRRAGAVLLSLGVLAGAALLWAARYPASAVGVPGDRWSNLAPPSLFTLALAAAQVGVFLLLRPWLARVLRHRAVWAPISALNRHAMAVYCWHQTALLLVTFTGLLTGRLPGLLDEPTGDWPLHRLYWLPVFALVLAALTWLQASCTPGRRSPTT</sequence>
<feature type="transmembrane region" description="Helical" evidence="1">
    <location>
        <begin position="85"/>
        <end position="106"/>
    </location>
</feature>
<keyword evidence="4" id="KW-1185">Reference proteome</keyword>
<proteinExistence type="predicted"/>
<feature type="transmembrane region" description="Helical" evidence="1">
    <location>
        <begin position="175"/>
        <end position="195"/>
    </location>
</feature>
<reference evidence="3 4" key="1">
    <citation type="submission" date="2021-03" db="EMBL/GenBank/DDBJ databases">
        <title>Sequencing the genomes of 1000 actinobacteria strains.</title>
        <authorList>
            <person name="Klenk H.-P."/>
        </authorList>
    </citation>
    <scope>NUCLEOTIDE SEQUENCE [LARGE SCALE GENOMIC DNA]</scope>
    <source>
        <strain evidence="3 4">DSM 45510</strain>
    </source>
</reference>
<evidence type="ECO:0000256" key="1">
    <source>
        <dbReference type="SAM" id="Phobius"/>
    </source>
</evidence>
<evidence type="ECO:0000313" key="4">
    <source>
        <dbReference type="Proteomes" id="UP000741013"/>
    </source>
</evidence>
<dbReference type="Proteomes" id="UP000741013">
    <property type="component" value="Unassembled WGS sequence"/>
</dbReference>
<feature type="transmembrane region" description="Helical" evidence="1">
    <location>
        <begin position="325"/>
        <end position="343"/>
    </location>
</feature>
<keyword evidence="1" id="KW-1133">Transmembrane helix</keyword>
<evidence type="ECO:0000259" key="2">
    <source>
        <dbReference type="Pfam" id="PF01757"/>
    </source>
</evidence>
<keyword evidence="1" id="KW-0472">Membrane</keyword>
<feature type="transmembrane region" description="Helical" evidence="1">
    <location>
        <begin position="207"/>
        <end position="225"/>
    </location>
</feature>
<keyword evidence="1" id="KW-0812">Transmembrane</keyword>
<feature type="transmembrane region" description="Helical" evidence="1">
    <location>
        <begin position="51"/>
        <end position="73"/>
    </location>
</feature>
<gene>
    <name evidence="3" type="ORF">JOM49_006888</name>
</gene>
<feature type="transmembrane region" description="Helical" evidence="1">
    <location>
        <begin position="149"/>
        <end position="169"/>
    </location>
</feature>
<dbReference type="Pfam" id="PF01757">
    <property type="entry name" value="Acyl_transf_3"/>
    <property type="match status" value="1"/>
</dbReference>
<organism evidence="3 4">
    <name type="scientific">Amycolatopsis magusensis</name>
    <dbReference type="NCBI Taxonomy" id="882444"/>
    <lineage>
        <taxon>Bacteria</taxon>
        <taxon>Bacillati</taxon>
        <taxon>Actinomycetota</taxon>
        <taxon>Actinomycetes</taxon>
        <taxon>Pseudonocardiales</taxon>
        <taxon>Pseudonocardiaceae</taxon>
        <taxon>Amycolatopsis</taxon>
    </lineage>
</organism>
<feature type="domain" description="Acyltransferase 3" evidence="2">
    <location>
        <begin position="7"/>
        <end position="338"/>
    </location>
</feature>
<feature type="transmembrane region" description="Helical" evidence="1">
    <location>
        <begin position="126"/>
        <end position="142"/>
    </location>
</feature>
<dbReference type="EMBL" id="JAGGMS010000001">
    <property type="protein sequence ID" value="MBP2185362.1"/>
    <property type="molecule type" value="Genomic_DNA"/>
</dbReference>
<feature type="transmembrane region" description="Helical" evidence="1">
    <location>
        <begin position="286"/>
        <end position="305"/>
    </location>
</feature>